<comment type="caution">
    <text evidence="2">The sequence shown here is derived from an EMBL/GenBank/DDBJ whole genome shotgun (WGS) entry which is preliminary data.</text>
</comment>
<dbReference type="EMBL" id="JAUFPN010000153">
    <property type="protein sequence ID" value="MDN3565734.1"/>
    <property type="molecule type" value="Genomic_DNA"/>
</dbReference>
<proteinExistence type="predicted"/>
<sequence length="78" mass="8656">MTPIWEGEYLLAAIQLDGKAARQRRRQSLRQYRTEDRTGGADAGETEPPQRQQVGVSVRPSPNAITGRTIAIAVQRPI</sequence>
<evidence type="ECO:0000313" key="2">
    <source>
        <dbReference type="EMBL" id="MDN3565734.1"/>
    </source>
</evidence>
<name>A0ABT8A7E7_9PROT</name>
<gene>
    <name evidence="2" type="ORF">QWZ14_15300</name>
</gene>
<dbReference type="RefSeq" id="WP_290317595.1">
    <property type="nucleotide sequence ID" value="NZ_JAUFPN010000153.1"/>
</dbReference>
<evidence type="ECO:0000256" key="1">
    <source>
        <dbReference type="SAM" id="MobiDB-lite"/>
    </source>
</evidence>
<evidence type="ECO:0000313" key="3">
    <source>
        <dbReference type="Proteomes" id="UP001529369"/>
    </source>
</evidence>
<organism evidence="2 3">
    <name type="scientific">Paeniroseomonas aquatica</name>
    <dbReference type="NCBI Taxonomy" id="373043"/>
    <lineage>
        <taxon>Bacteria</taxon>
        <taxon>Pseudomonadati</taxon>
        <taxon>Pseudomonadota</taxon>
        <taxon>Alphaproteobacteria</taxon>
        <taxon>Acetobacterales</taxon>
        <taxon>Acetobacteraceae</taxon>
        <taxon>Paeniroseomonas</taxon>
    </lineage>
</organism>
<dbReference type="Proteomes" id="UP001529369">
    <property type="component" value="Unassembled WGS sequence"/>
</dbReference>
<accession>A0ABT8A7E7</accession>
<keyword evidence="3" id="KW-1185">Reference proteome</keyword>
<protein>
    <submittedName>
        <fullName evidence="2">Uncharacterized protein</fullName>
    </submittedName>
</protein>
<feature type="region of interest" description="Disordered" evidence="1">
    <location>
        <begin position="19"/>
        <end position="62"/>
    </location>
</feature>
<reference evidence="3" key="1">
    <citation type="journal article" date="2019" name="Int. J. Syst. Evol. Microbiol.">
        <title>The Global Catalogue of Microorganisms (GCM) 10K type strain sequencing project: providing services to taxonomists for standard genome sequencing and annotation.</title>
        <authorList>
            <consortium name="The Broad Institute Genomics Platform"/>
            <consortium name="The Broad Institute Genome Sequencing Center for Infectious Disease"/>
            <person name="Wu L."/>
            <person name="Ma J."/>
        </authorList>
    </citation>
    <scope>NUCLEOTIDE SEQUENCE [LARGE SCALE GENOMIC DNA]</scope>
    <source>
        <strain evidence="3">CECT 7131</strain>
    </source>
</reference>